<dbReference type="Proteomes" id="UP001085076">
    <property type="component" value="Miscellaneous, Linkage group lg06"/>
</dbReference>
<dbReference type="EMBL" id="JAGGNH010000006">
    <property type="protein sequence ID" value="KAJ0970223.1"/>
    <property type="molecule type" value="Genomic_DNA"/>
</dbReference>
<keyword evidence="3" id="KW-1185">Reference proteome</keyword>
<feature type="compositionally biased region" description="Polar residues" evidence="1">
    <location>
        <begin position="34"/>
        <end position="50"/>
    </location>
</feature>
<evidence type="ECO:0000313" key="2">
    <source>
        <dbReference type="EMBL" id="KAJ0970223.1"/>
    </source>
</evidence>
<gene>
    <name evidence="2" type="ORF">J5N97_023100</name>
</gene>
<evidence type="ECO:0000256" key="1">
    <source>
        <dbReference type="SAM" id="MobiDB-lite"/>
    </source>
</evidence>
<comment type="caution">
    <text evidence="2">The sequence shown here is derived from an EMBL/GenBank/DDBJ whole genome shotgun (WGS) entry which is preliminary data.</text>
</comment>
<sequence length="130" mass="14092">MGLGHSRFEIRSSLASGKNKCTSLVCSCYAPVPKNNSDSKGVSSNGSNGYFNGRKGVGHEPCLQPPPPPLKSNIKKPRTVVVAKEQQKVRKVTWPDAHGMDLAHVLEFQSSVMEDVELRGVRNSCVCAIQ</sequence>
<evidence type="ECO:0000313" key="3">
    <source>
        <dbReference type="Proteomes" id="UP001085076"/>
    </source>
</evidence>
<dbReference type="OrthoDB" id="785513at2759"/>
<feature type="region of interest" description="Disordered" evidence="1">
    <location>
        <begin position="33"/>
        <end position="75"/>
    </location>
</feature>
<reference evidence="2" key="2">
    <citation type="journal article" date="2022" name="Hortic Res">
        <title>The genome of Dioscorea zingiberensis sheds light on the biosynthesis, origin and evolution of the medicinally important diosgenin saponins.</title>
        <authorList>
            <person name="Li Y."/>
            <person name="Tan C."/>
            <person name="Li Z."/>
            <person name="Guo J."/>
            <person name="Li S."/>
            <person name="Chen X."/>
            <person name="Wang C."/>
            <person name="Dai X."/>
            <person name="Yang H."/>
            <person name="Song W."/>
            <person name="Hou L."/>
            <person name="Xu J."/>
            <person name="Tong Z."/>
            <person name="Xu A."/>
            <person name="Yuan X."/>
            <person name="Wang W."/>
            <person name="Yang Q."/>
            <person name="Chen L."/>
            <person name="Sun Z."/>
            <person name="Wang K."/>
            <person name="Pan B."/>
            <person name="Chen J."/>
            <person name="Bao Y."/>
            <person name="Liu F."/>
            <person name="Qi X."/>
            <person name="Gang D.R."/>
            <person name="Wen J."/>
            <person name="Li J."/>
        </authorList>
    </citation>
    <scope>NUCLEOTIDE SEQUENCE</scope>
    <source>
        <strain evidence="2">Dzin_1.0</strain>
    </source>
</reference>
<accession>A0A9D5CCD4</accession>
<dbReference type="PANTHER" id="PTHR33401">
    <property type="entry name" value="LIGHT-HARVESTING COMPLEX-LIKE PROTEIN OHP2, CHLOROPLASTIC"/>
    <property type="match status" value="1"/>
</dbReference>
<name>A0A9D5CCD4_9LILI</name>
<dbReference type="PANTHER" id="PTHR33401:SF13">
    <property type="entry name" value="EXPRESSED PROTEIN"/>
    <property type="match status" value="1"/>
</dbReference>
<protein>
    <submittedName>
        <fullName evidence="2">Uncharacterized protein</fullName>
    </submittedName>
</protein>
<reference evidence="2" key="1">
    <citation type="submission" date="2021-03" db="EMBL/GenBank/DDBJ databases">
        <authorList>
            <person name="Li Z."/>
            <person name="Yang C."/>
        </authorList>
    </citation>
    <scope>NUCLEOTIDE SEQUENCE</scope>
    <source>
        <strain evidence="2">Dzin_1.0</strain>
        <tissue evidence="2">Leaf</tissue>
    </source>
</reference>
<proteinExistence type="predicted"/>
<organism evidence="2 3">
    <name type="scientific">Dioscorea zingiberensis</name>
    <dbReference type="NCBI Taxonomy" id="325984"/>
    <lineage>
        <taxon>Eukaryota</taxon>
        <taxon>Viridiplantae</taxon>
        <taxon>Streptophyta</taxon>
        <taxon>Embryophyta</taxon>
        <taxon>Tracheophyta</taxon>
        <taxon>Spermatophyta</taxon>
        <taxon>Magnoliopsida</taxon>
        <taxon>Liliopsida</taxon>
        <taxon>Dioscoreales</taxon>
        <taxon>Dioscoreaceae</taxon>
        <taxon>Dioscorea</taxon>
    </lineage>
</organism>
<dbReference type="AlphaFoldDB" id="A0A9D5CCD4"/>